<evidence type="ECO:0008006" key="4">
    <source>
        <dbReference type="Google" id="ProtNLM"/>
    </source>
</evidence>
<dbReference type="EMBL" id="DVKI01000180">
    <property type="protein sequence ID" value="HIT17856.1"/>
    <property type="molecule type" value="Genomic_DNA"/>
</dbReference>
<evidence type="ECO:0000313" key="3">
    <source>
        <dbReference type="Proteomes" id="UP000886893"/>
    </source>
</evidence>
<gene>
    <name evidence="2" type="ORF">IAD04_05750</name>
</gene>
<reference evidence="2" key="2">
    <citation type="journal article" date="2021" name="PeerJ">
        <title>Extensive microbial diversity within the chicken gut microbiome revealed by metagenomics and culture.</title>
        <authorList>
            <person name="Gilroy R."/>
            <person name="Ravi A."/>
            <person name="Getino M."/>
            <person name="Pursley I."/>
            <person name="Horton D.L."/>
            <person name="Alikhan N.F."/>
            <person name="Baker D."/>
            <person name="Gharbi K."/>
            <person name="Hall N."/>
            <person name="Watson M."/>
            <person name="Adriaenssens E.M."/>
            <person name="Foster-Nyarko E."/>
            <person name="Jarju S."/>
            <person name="Secka A."/>
            <person name="Antonio M."/>
            <person name="Oren A."/>
            <person name="Chaudhuri R.R."/>
            <person name="La Ragione R."/>
            <person name="Hildebrand F."/>
            <person name="Pallen M.J."/>
        </authorList>
    </citation>
    <scope>NUCLEOTIDE SEQUENCE</scope>
    <source>
        <strain evidence="2">14508</strain>
    </source>
</reference>
<sequence>MKAMNNLKIGMLTCIGVLGLSSCFLAEKPKTFSNNGITITLDNTFFKVNMQDVTLAYTSSKGVNVLFYQIDVGLSSFFNAIDQSYTLYSVVEGEDYKELKNKGNISYYEFCYFEEKTEFYTLLTAFGDEYICEVDMEFIKSNQTLYEETVFTWLESVTIE</sequence>
<reference evidence="2" key="1">
    <citation type="submission" date="2020-10" db="EMBL/GenBank/DDBJ databases">
        <authorList>
            <person name="Gilroy R."/>
        </authorList>
    </citation>
    <scope>NUCLEOTIDE SEQUENCE</scope>
    <source>
        <strain evidence="2">14508</strain>
    </source>
</reference>
<accession>A0A9D1GA33</accession>
<organism evidence="2 3">
    <name type="scientific">Candidatus Caccosoma faecigallinarum</name>
    <dbReference type="NCBI Taxonomy" id="2840720"/>
    <lineage>
        <taxon>Bacteria</taxon>
        <taxon>Bacillati</taxon>
        <taxon>Bacillota</taxon>
        <taxon>Bacillota incertae sedis</taxon>
        <taxon>Candidatus Caccosoma</taxon>
    </lineage>
</organism>
<feature type="signal peptide" evidence="1">
    <location>
        <begin position="1"/>
        <end position="26"/>
    </location>
</feature>
<comment type="caution">
    <text evidence="2">The sequence shown here is derived from an EMBL/GenBank/DDBJ whole genome shotgun (WGS) entry which is preliminary data.</text>
</comment>
<dbReference type="AlphaFoldDB" id="A0A9D1GA33"/>
<keyword evidence="1" id="KW-0732">Signal</keyword>
<evidence type="ECO:0000313" key="2">
    <source>
        <dbReference type="EMBL" id="HIT17856.1"/>
    </source>
</evidence>
<feature type="chain" id="PRO_5039703826" description="Lipoprotein" evidence="1">
    <location>
        <begin position="27"/>
        <end position="160"/>
    </location>
</feature>
<evidence type="ECO:0000256" key="1">
    <source>
        <dbReference type="SAM" id="SignalP"/>
    </source>
</evidence>
<dbReference type="PROSITE" id="PS51257">
    <property type="entry name" value="PROKAR_LIPOPROTEIN"/>
    <property type="match status" value="1"/>
</dbReference>
<protein>
    <recommendedName>
        <fullName evidence="4">Lipoprotein</fullName>
    </recommendedName>
</protein>
<name>A0A9D1GA33_9FIRM</name>
<dbReference type="Proteomes" id="UP000886893">
    <property type="component" value="Unassembled WGS sequence"/>
</dbReference>
<proteinExistence type="predicted"/>